<dbReference type="GeneID" id="6016073"/>
<dbReference type="SUPFAM" id="SSF52047">
    <property type="entry name" value="RNI-like"/>
    <property type="match status" value="1"/>
</dbReference>
<dbReference type="VEuPathDB" id="FungiDB:CC1G_06672"/>
<protein>
    <recommendedName>
        <fullName evidence="3">F-box domain-containing protein</fullName>
    </recommendedName>
</protein>
<dbReference type="InParanoid" id="A8P7Z0"/>
<evidence type="ECO:0000313" key="2">
    <source>
        <dbReference type="Proteomes" id="UP000001861"/>
    </source>
</evidence>
<gene>
    <name evidence="1" type="ORF">CC1G_06672</name>
</gene>
<dbReference type="EMBL" id="AACS02000005">
    <property type="protein sequence ID" value="EAU82362.2"/>
    <property type="molecule type" value="Genomic_DNA"/>
</dbReference>
<dbReference type="HOGENOM" id="CLU_696418_0_0_1"/>
<dbReference type="KEGG" id="cci:CC1G_06672"/>
<dbReference type="OrthoDB" id="10672865at2759"/>
<organism evidence="1 2">
    <name type="scientific">Coprinopsis cinerea (strain Okayama-7 / 130 / ATCC MYA-4618 / FGSC 9003)</name>
    <name type="common">Inky cap fungus</name>
    <name type="synonym">Hormographiella aspergillata</name>
    <dbReference type="NCBI Taxonomy" id="240176"/>
    <lineage>
        <taxon>Eukaryota</taxon>
        <taxon>Fungi</taxon>
        <taxon>Dikarya</taxon>
        <taxon>Basidiomycota</taxon>
        <taxon>Agaricomycotina</taxon>
        <taxon>Agaricomycetes</taxon>
        <taxon>Agaricomycetidae</taxon>
        <taxon>Agaricales</taxon>
        <taxon>Agaricineae</taxon>
        <taxon>Psathyrellaceae</taxon>
        <taxon>Coprinopsis</taxon>
    </lineage>
</organism>
<dbReference type="RefSeq" id="XP_001839459.2">
    <property type="nucleotide sequence ID" value="XM_001839407.2"/>
</dbReference>
<dbReference type="AlphaFoldDB" id="A8P7Z0"/>
<accession>A8P7Z0</accession>
<evidence type="ECO:0008006" key="3">
    <source>
        <dbReference type="Google" id="ProtNLM"/>
    </source>
</evidence>
<keyword evidence="2" id="KW-1185">Reference proteome</keyword>
<comment type="caution">
    <text evidence="1">The sequence shown here is derived from an EMBL/GenBank/DDBJ whole genome shotgun (WGS) entry which is preliminary data.</text>
</comment>
<name>A8P7Z0_COPC7</name>
<dbReference type="InterPro" id="IPR032675">
    <property type="entry name" value="LRR_dom_sf"/>
</dbReference>
<reference evidence="1 2" key="1">
    <citation type="journal article" date="2010" name="Proc. Natl. Acad. Sci. U.S.A.">
        <title>Insights into evolution of multicellular fungi from the assembled chromosomes of the mushroom Coprinopsis cinerea (Coprinus cinereus).</title>
        <authorList>
            <person name="Stajich J.E."/>
            <person name="Wilke S.K."/>
            <person name="Ahren D."/>
            <person name="Au C.H."/>
            <person name="Birren B.W."/>
            <person name="Borodovsky M."/>
            <person name="Burns C."/>
            <person name="Canback B."/>
            <person name="Casselton L.A."/>
            <person name="Cheng C.K."/>
            <person name="Deng J."/>
            <person name="Dietrich F.S."/>
            <person name="Fargo D.C."/>
            <person name="Farman M.L."/>
            <person name="Gathman A.C."/>
            <person name="Goldberg J."/>
            <person name="Guigo R."/>
            <person name="Hoegger P.J."/>
            <person name="Hooker J.B."/>
            <person name="Huggins A."/>
            <person name="James T.Y."/>
            <person name="Kamada T."/>
            <person name="Kilaru S."/>
            <person name="Kodira C."/>
            <person name="Kues U."/>
            <person name="Kupfer D."/>
            <person name="Kwan H.S."/>
            <person name="Lomsadze A."/>
            <person name="Li W."/>
            <person name="Lilly W.W."/>
            <person name="Ma L.J."/>
            <person name="Mackey A.J."/>
            <person name="Manning G."/>
            <person name="Martin F."/>
            <person name="Muraguchi H."/>
            <person name="Natvig D.O."/>
            <person name="Palmerini H."/>
            <person name="Ramesh M.A."/>
            <person name="Rehmeyer C.J."/>
            <person name="Roe B.A."/>
            <person name="Shenoy N."/>
            <person name="Stanke M."/>
            <person name="Ter-Hovhannisyan V."/>
            <person name="Tunlid A."/>
            <person name="Velagapudi R."/>
            <person name="Vision T.J."/>
            <person name="Zeng Q."/>
            <person name="Zolan M.E."/>
            <person name="Pukkila P.J."/>
        </authorList>
    </citation>
    <scope>NUCLEOTIDE SEQUENCE [LARGE SCALE GENOMIC DNA]</scope>
    <source>
        <strain evidence="2">Okayama-7 / 130 / ATCC MYA-4618 / FGSC 9003</strain>
    </source>
</reference>
<proteinExistence type="predicted"/>
<dbReference type="Gene3D" id="3.80.10.10">
    <property type="entry name" value="Ribonuclease Inhibitor"/>
    <property type="match status" value="1"/>
</dbReference>
<dbReference type="Proteomes" id="UP000001861">
    <property type="component" value="Unassembled WGS sequence"/>
</dbReference>
<evidence type="ECO:0000313" key="1">
    <source>
        <dbReference type="EMBL" id="EAU82362.2"/>
    </source>
</evidence>
<sequence>MSRPTGLLDLPAELLTEIGTNVVDGSDGYQGHTGTKTLKACRLTCKTLAFHFRPFILHTVTLQNVSRLQTLYDILSGNKDFRYLVKAVTIRILSWHHSPLTHAAVFPEFLQLLTNVRSVVISGVDFTGSSNSAVPEASLDAIIDLCTQPTVRQLKFFRCTSLPPNIPFHPSLNDITIQNTSFRLEDIKDDEEHLDWGNSKNLKLSFLSNSQLQIAPLLRSPHRRLFGHVHKLSVEVTGGSPHGFLAIEEVIRMCSRSGRLRDLDLSFNSQESLRAPIIDSAKLDLTGATDLRAFRFAYSRSTVPGVWRSLKMLHKMFSSVERWNALQTVIIELDVGMIDPIGPLIQSDMGWEELDRMLSDGKAFPALESVRVEFQLHHDGLYMPELKEAGVE</sequence>